<gene>
    <name evidence="18" type="ORF">K431DRAFT_287535</name>
</gene>
<dbReference type="EMBL" id="MU003822">
    <property type="protein sequence ID" value="KAF2718655.1"/>
    <property type="molecule type" value="Genomic_DNA"/>
</dbReference>
<comment type="function">
    <text evidence="1 15">N-acetylglutamate synthase involved in arginine biosynthesis.</text>
</comment>
<dbReference type="PANTHER" id="PTHR23342">
    <property type="entry name" value="N-ACETYLGLUTAMATE SYNTHASE"/>
    <property type="match status" value="1"/>
</dbReference>
<dbReference type="GO" id="GO:0006526">
    <property type="term" value="P:L-arginine biosynthetic process"/>
    <property type="evidence" value="ECO:0007669"/>
    <property type="project" value="TreeGrafter"/>
</dbReference>
<sequence length="669" mass="73599">MYSSGKACAPGNLGSIQRAVHSTSHRLYSTSLANVNGNGKPKPNDVAAQRQLMLDVLEANATRRDAKQYLARFKPPKAELPPLSEASKLQQQRNERSRKEQDRLDRIGVNLGGLYAPARAIAQSPQFTRQEVDERAVSGTDVELHVALVLFRTPQLCDSNTLDGVAQTLSQLVKLDMAIAIVLDIGLTDGDAQLVRAKTAVQADRVRVALEKHNLDGARLITGALELPDYGELHADSPHSVEVALPDLIKTPLLRGITPIVPALAYTPTGQLTQVAAEAVMRALTRLFSTLPCNVRTDHKRESLSPAVTSLDRIIVLDPAGGIPSKDRGDGSHVFVNLSQEYNEIFQGLIVDTQQYPGSPKSHKVYTQHARNLQVTQECLSMLPGSSSALVITPEEAASSSQVSVGDESDLVGTRTRKQKNTLIHNLLTNKPMVSSSLPAARMAQTDEDGHIQATSRVPGATLLKLGMPLTFVPPASRATGWLPPSRGLTSLDLEHDDKVDFPRLLHLIEDSFRRKLDVRHYLHRITGSIAGLIVAGNYEGGAILTWETPTSLRHLSPEHPERARRLVPYLDKFAVLQSSQGSAGVADIVFQSMVRTCFPYGVCWRSRKDNPVNKWYFERSAGTWQIPNTNWTMFWTGEGVVDDEVRFRDYVEVCRDVQPSWADSKKPD</sequence>
<dbReference type="Gene3D" id="3.40.1160.10">
    <property type="entry name" value="Acetylglutamate kinase-like"/>
    <property type="match status" value="1"/>
</dbReference>
<evidence type="ECO:0000313" key="19">
    <source>
        <dbReference type="Proteomes" id="UP000799441"/>
    </source>
</evidence>
<evidence type="ECO:0000256" key="11">
    <source>
        <dbReference type="ARBA" id="ARBA00023315"/>
    </source>
</evidence>
<keyword evidence="10 15" id="KW-0496">Mitochondrion</keyword>
<evidence type="ECO:0000256" key="6">
    <source>
        <dbReference type="ARBA" id="ARBA00018802"/>
    </source>
</evidence>
<comment type="subcellular location">
    <subcellularLocation>
        <location evidence="2 15">Mitochondrion</location>
    </subcellularLocation>
</comment>
<feature type="compositionally biased region" description="Basic and acidic residues" evidence="16">
    <location>
        <begin position="93"/>
        <end position="103"/>
    </location>
</feature>
<keyword evidence="11 15" id="KW-0012">Acyltransferase</keyword>
<dbReference type="GO" id="GO:0006592">
    <property type="term" value="P:ornithine biosynthetic process"/>
    <property type="evidence" value="ECO:0007669"/>
    <property type="project" value="TreeGrafter"/>
</dbReference>
<feature type="domain" description="N-acetyltransferase" evidence="17">
    <location>
        <begin position="489"/>
        <end position="660"/>
    </location>
</feature>
<keyword evidence="8 15" id="KW-0808">Transferase</keyword>
<evidence type="ECO:0000256" key="4">
    <source>
        <dbReference type="ARBA" id="ARBA00008694"/>
    </source>
</evidence>
<evidence type="ECO:0000256" key="5">
    <source>
        <dbReference type="ARBA" id="ARBA00012697"/>
    </source>
</evidence>
<dbReference type="PIRSF" id="PIRSF007892">
    <property type="entry name" value="NAGS_fungal"/>
    <property type="match status" value="1"/>
</dbReference>
<evidence type="ECO:0000256" key="14">
    <source>
        <dbReference type="ARBA" id="ARBA00048372"/>
    </source>
</evidence>
<dbReference type="FunFam" id="3.40.630.30:FF:000049">
    <property type="entry name" value="Amino-acid acetyltransferase, mitochondrial"/>
    <property type="match status" value="1"/>
</dbReference>
<protein>
    <recommendedName>
        <fullName evidence="6 15">Amino-acid acetyltransferase, mitochondrial</fullName>
        <ecNumber evidence="5 15">2.3.1.1</ecNumber>
    </recommendedName>
    <alternativeName>
        <fullName evidence="12 15">Glutamate N-acetyltransferase</fullName>
    </alternativeName>
    <alternativeName>
        <fullName evidence="13 15">N-acetylglutamate synthase</fullName>
    </alternativeName>
</protein>
<evidence type="ECO:0000256" key="15">
    <source>
        <dbReference type="PIRNR" id="PIRNR007892"/>
    </source>
</evidence>
<dbReference type="Pfam" id="PF04768">
    <property type="entry name" value="NAT"/>
    <property type="match status" value="1"/>
</dbReference>
<name>A0A9P4Q341_9PEZI</name>
<feature type="region of interest" description="Disordered" evidence="16">
    <location>
        <begin position="74"/>
        <end position="103"/>
    </location>
</feature>
<evidence type="ECO:0000256" key="16">
    <source>
        <dbReference type="SAM" id="MobiDB-lite"/>
    </source>
</evidence>
<evidence type="ECO:0000256" key="9">
    <source>
        <dbReference type="ARBA" id="ARBA00022946"/>
    </source>
</evidence>
<organism evidence="18 19">
    <name type="scientific">Polychaeton citri CBS 116435</name>
    <dbReference type="NCBI Taxonomy" id="1314669"/>
    <lineage>
        <taxon>Eukaryota</taxon>
        <taxon>Fungi</taxon>
        <taxon>Dikarya</taxon>
        <taxon>Ascomycota</taxon>
        <taxon>Pezizomycotina</taxon>
        <taxon>Dothideomycetes</taxon>
        <taxon>Dothideomycetidae</taxon>
        <taxon>Capnodiales</taxon>
        <taxon>Capnodiaceae</taxon>
        <taxon>Polychaeton</taxon>
    </lineage>
</organism>
<evidence type="ECO:0000256" key="10">
    <source>
        <dbReference type="ARBA" id="ARBA00023128"/>
    </source>
</evidence>
<dbReference type="EC" id="2.3.1.1" evidence="5 15"/>
<evidence type="ECO:0000256" key="8">
    <source>
        <dbReference type="ARBA" id="ARBA00022679"/>
    </source>
</evidence>
<dbReference type="PROSITE" id="PS51731">
    <property type="entry name" value="GNAT_NAGS"/>
    <property type="match status" value="1"/>
</dbReference>
<dbReference type="GO" id="GO:0004042">
    <property type="term" value="F:L-glutamate N-acetyltransferase activity"/>
    <property type="evidence" value="ECO:0007669"/>
    <property type="project" value="InterPro"/>
</dbReference>
<keyword evidence="7 15" id="KW-0028">Amino-acid biosynthesis</keyword>
<evidence type="ECO:0000259" key="17">
    <source>
        <dbReference type="PROSITE" id="PS51731"/>
    </source>
</evidence>
<comment type="caution">
    <text evidence="18">The sequence shown here is derived from an EMBL/GenBank/DDBJ whole genome shotgun (WGS) entry which is preliminary data.</text>
</comment>
<keyword evidence="19" id="KW-1185">Reference proteome</keyword>
<dbReference type="GO" id="GO:0005759">
    <property type="term" value="C:mitochondrial matrix"/>
    <property type="evidence" value="ECO:0007669"/>
    <property type="project" value="TreeGrafter"/>
</dbReference>
<dbReference type="AlphaFoldDB" id="A0A9P4Q341"/>
<comment type="similarity">
    <text evidence="4 15">Belongs to the acetyltransferase family.</text>
</comment>
<evidence type="ECO:0000256" key="7">
    <source>
        <dbReference type="ARBA" id="ARBA00022605"/>
    </source>
</evidence>
<evidence type="ECO:0000256" key="2">
    <source>
        <dbReference type="ARBA" id="ARBA00004173"/>
    </source>
</evidence>
<comment type="catalytic activity">
    <reaction evidence="14 15">
        <text>L-glutamate + acetyl-CoA = N-acetyl-L-glutamate + CoA + H(+)</text>
        <dbReference type="Rhea" id="RHEA:24292"/>
        <dbReference type="ChEBI" id="CHEBI:15378"/>
        <dbReference type="ChEBI" id="CHEBI:29985"/>
        <dbReference type="ChEBI" id="CHEBI:44337"/>
        <dbReference type="ChEBI" id="CHEBI:57287"/>
        <dbReference type="ChEBI" id="CHEBI:57288"/>
        <dbReference type="EC" id="2.3.1.1"/>
    </reaction>
</comment>
<accession>A0A9P4Q341</accession>
<comment type="pathway">
    <text evidence="3 15">Amino-acid biosynthesis; L-arginine biosynthesis; N(2)-acetyl-L-ornithine from L-glutamate: step 1/4.</text>
</comment>
<dbReference type="InterPro" id="IPR036393">
    <property type="entry name" value="AceGlu_kinase-like_sf"/>
</dbReference>
<dbReference type="PANTHER" id="PTHR23342:SF4">
    <property type="entry name" value="AMINO-ACID ACETYLTRANSFERASE, MITOCHONDRIAL"/>
    <property type="match status" value="1"/>
</dbReference>
<evidence type="ECO:0000256" key="1">
    <source>
        <dbReference type="ARBA" id="ARBA00002294"/>
    </source>
</evidence>
<reference evidence="18" key="1">
    <citation type="journal article" date="2020" name="Stud. Mycol.">
        <title>101 Dothideomycetes genomes: a test case for predicting lifestyles and emergence of pathogens.</title>
        <authorList>
            <person name="Haridas S."/>
            <person name="Albert R."/>
            <person name="Binder M."/>
            <person name="Bloem J."/>
            <person name="Labutti K."/>
            <person name="Salamov A."/>
            <person name="Andreopoulos B."/>
            <person name="Baker S."/>
            <person name="Barry K."/>
            <person name="Bills G."/>
            <person name="Bluhm B."/>
            <person name="Cannon C."/>
            <person name="Castanera R."/>
            <person name="Culley D."/>
            <person name="Daum C."/>
            <person name="Ezra D."/>
            <person name="Gonzalez J."/>
            <person name="Henrissat B."/>
            <person name="Kuo A."/>
            <person name="Liang C."/>
            <person name="Lipzen A."/>
            <person name="Lutzoni F."/>
            <person name="Magnuson J."/>
            <person name="Mondo S."/>
            <person name="Nolan M."/>
            <person name="Ohm R."/>
            <person name="Pangilinan J."/>
            <person name="Park H.-J."/>
            <person name="Ramirez L."/>
            <person name="Alfaro M."/>
            <person name="Sun H."/>
            <person name="Tritt A."/>
            <person name="Yoshinaga Y."/>
            <person name="Zwiers L.-H."/>
            <person name="Turgeon B."/>
            <person name="Goodwin S."/>
            <person name="Spatafora J."/>
            <person name="Crous P."/>
            <person name="Grigoriev I."/>
        </authorList>
    </citation>
    <scope>NUCLEOTIDE SEQUENCE</scope>
    <source>
        <strain evidence="18">CBS 116435</strain>
    </source>
</reference>
<evidence type="ECO:0000313" key="18">
    <source>
        <dbReference type="EMBL" id="KAF2718655.1"/>
    </source>
</evidence>
<keyword evidence="9" id="KW-0809">Transit peptide</keyword>
<evidence type="ECO:0000256" key="12">
    <source>
        <dbReference type="ARBA" id="ARBA00030346"/>
    </source>
</evidence>
<evidence type="ECO:0000256" key="13">
    <source>
        <dbReference type="ARBA" id="ARBA00033251"/>
    </source>
</evidence>
<evidence type="ECO:0000256" key="3">
    <source>
        <dbReference type="ARBA" id="ARBA00004925"/>
    </source>
</evidence>
<dbReference type="Gene3D" id="3.40.630.30">
    <property type="match status" value="1"/>
</dbReference>
<dbReference type="InterPro" id="IPR011190">
    <property type="entry name" value="GlcNAc_Synth_fun"/>
</dbReference>
<dbReference type="InterPro" id="IPR006855">
    <property type="entry name" value="Vertebrate-like_GNAT_dom"/>
</dbReference>
<dbReference type="Proteomes" id="UP000799441">
    <property type="component" value="Unassembled WGS sequence"/>
</dbReference>
<proteinExistence type="inferred from homology"/>
<dbReference type="OrthoDB" id="5585968at2759"/>